<dbReference type="SUPFAM" id="SSF54637">
    <property type="entry name" value="Thioesterase/thiol ester dehydrase-isomerase"/>
    <property type="match status" value="2"/>
</dbReference>
<dbReference type="Pfam" id="PF01643">
    <property type="entry name" value="Acyl-ACP_TE"/>
    <property type="match status" value="1"/>
</dbReference>
<evidence type="ECO:0000256" key="5">
    <source>
        <dbReference type="ARBA" id="ARBA00022946"/>
    </source>
</evidence>
<evidence type="ECO:0000256" key="1">
    <source>
        <dbReference type="ARBA" id="ARBA00006500"/>
    </source>
</evidence>
<evidence type="ECO:0000256" key="3">
    <source>
        <dbReference type="ARBA" id="ARBA00022801"/>
    </source>
</evidence>
<dbReference type="Proteomes" id="UP000051586">
    <property type="component" value="Unassembled WGS sequence"/>
</dbReference>
<comment type="caution">
    <text evidence="10">The sequence shown here is derived from an EMBL/GenBank/DDBJ whole genome shotgun (WGS) entry which is preliminary data.</text>
</comment>
<feature type="domain" description="Acyl-ACP thioesterase N-terminal hotdog" evidence="8">
    <location>
        <begin position="5"/>
        <end position="132"/>
    </location>
</feature>
<dbReference type="Pfam" id="PF20791">
    <property type="entry name" value="Acyl-ACP_TE_C"/>
    <property type="match status" value="1"/>
</dbReference>
<evidence type="ECO:0000313" key="11">
    <source>
        <dbReference type="Proteomes" id="UP000051586"/>
    </source>
</evidence>
<dbReference type="RefSeq" id="WP_009167390.1">
    <property type="nucleotide sequence ID" value="NZ_AYZI01000001.1"/>
</dbReference>
<evidence type="ECO:0000256" key="6">
    <source>
        <dbReference type="ARBA" id="ARBA00023098"/>
    </source>
</evidence>
<keyword evidence="5" id="KW-0809">Transit peptide</keyword>
<dbReference type="InterPro" id="IPR029069">
    <property type="entry name" value="HotDog_dom_sf"/>
</dbReference>
<name>A0A0R2CXM2_9LACO</name>
<evidence type="ECO:0000256" key="7">
    <source>
        <dbReference type="ARBA" id="ARBA00023160"/>
    </source>
</evidence>
<dbReference type="STRING" id="1423745.GCA_001311215_00432"/>
<evidence type="ECO:0000259" key="9">
    <source>
        <dbReference type="Pfam" id="PF20791"/>
    </source>
</evidence>
<dbReference type="Gene3D" id="3.10.129.10">
    <property type="entry name" value="Hotdog Thioesterase"/>
    <property type="match status" value="1"/>
</dbReference>
<accession>A0A0R2CXM2</accession>
<evidence type="ECO:0000256" key="4">
    <source>
        <dbReference type="ARBA" id="ARBA00022832"/>
    </source>
</evidence>
<gene>
    <name evidence="10" type="ORF">FC87_GL000162</name>
</gene>
<keyword evidence="6" id="KW-0443">Lipid metabolism</keyword>
<dbReference type="PATRIC" id="fig|1423745.4.peg.169"/>
<evidence type="ECO:0000313" key="10">
    <source>
        <dbReference type="EMBL" id="KRM92550.1"/>
    </source>
</evidence>
<keyword evidence="2" id="KW-0444">Lipid biosynthesis</keyword>
<evidence type="ECO:0000259" key="8">
    <source>
        <dbReference type="Pfam" id="PF01643"/>
    </source>
</evidence>
<keyword evidence="3" id="KW-0378">Hydrolase</keyword>
<comment type="similarity">
    <text evidence="1">Belongs to the acyl-ACP thioesterase family.</text>
</comment>
<evidence type="ECO:0000256" key="2">
    <source>
        <dbReference type="ARBA" id="ARBA00022516"/>
    </source>
</evidence>
<reference evidence="10 11" key="1">
    <citation type="journal article" date="2015" name="Genome Announc.">
        <title>Expanding the biotechnology potential of lactobacilli through comparative genomics of 213 strains and associated genera.</title>
        <authorList>
            <person name="Sun Z."/>
            <person name="Harris H.M."/>
            <person name="McCann A."/>
            <person name="Guo C."/>
            <person name="Argimon S."/>
            <person name="Zhang W."/>
            <person name="Yang X."/>
            <person name="Jeffery I.B."/>
            <person name="Cooney J.C."/>
            <person name="Kagawa T.F."/>
            <person name="Liu W."/>
            <person name="Song Y."/>
            <person name="Salvetti E."/>
            <person name="Wrobel A."/>
            <person name="Rasinkangas P."/>
            <person name="Parkhill J."/>
            <person name="Rea M.C."/>
            <person name="O'Sullivan O."/>
            <person name="Ritari J."/>
            <person name="Douillard F.P."/>
            <person name="Paul Ross R."/>
            <person name="Yang R."/>
            <person name="Briner A.E."/>
            <person name="Felis G.E."/>
            <person name="de Vos W.M."/>
            <person name="Barrangou R."/>
            <person name="Klaenhammer T.R."/>
            <person name="Caufield P.W."/>
            <person name="Cui Y."/>
            <person name="Zhang H."/>
            <person name="O'Toole P.W."/>
        </authorList>
    </citation>
    <scope>NUCLEOTIDE SEQUENCE [LARGE SCALE GENOMIC DNA]</scope>
    <source>
        <strain evidence="10 11">DSM 22689</strain>
    </source>
</reference>
<protein>
    <recommendedName>
        <fullName evidence="12">Acyl-ACP thioesterase</fullName>
    </recommendedName>
</protein>
<evidence type="ECO:0008006" key="12">
    <source>
        <dbReference type="Google" id="ProtNLM"/>
    </source>
</evidence>
<dbReference type="GO" id="GO:0016297">
    <property type="term" value="F:fatty acyl-[ACP] hydrolase activity"/>
    <property type="evidence" value="ECO:0007669"/>
    <property type="project" value="InterPro"/>
</dbReference>
<dbReference type="AlphaFoldDB" id="A0A0R2CXM2"/>
<dbReference type="CDD" id="cd00586">
    <property type="entry name" value="4HBT"/>
    <property type="match status" value="1"/>
</dbReference>
<dbReference type="PANTHER" id="PTHR31727:SF6">
    <property type="entry name" value="OLEOYL-ACYL CARRIER PROTEIN THIOESTERASE 1, CHLOROPLASTIC"/>
    <property type="match status" value="1"/>
</dbReference>
<keyword evidence="4" id="KW-0276">Fatty acid metabolism</keyword>
<dbReference type="InterPro" id="IPR002864">
    <property type="entry name" value="Acyl-ACP_thioesterase_NHD"/>
</dbReference>
<dbReference type="EMBL" id="AYZI01000001">
    <property type="protein sequence ID" value="KRM92550.1"/>
    <property type="molecule type" value="Genomic_DNA"/>
</dbReference>
<dbReference type="InterPro" id="IPR049427">
    <property type="entry name" value="Acyl-ACP_TE_C"/>
</dbReference>
<sequence length="250" mass="28500">MVAKIFSEPVQVANFETDLHGDINLQYLIDTIVQVSEDQSNDLAVGINRVQQAGATWVVIQYDVTIMRLPRANERLEVSTQGSEYTNNFARRNFWARTTDGQLLVSVTSLWVTMDLKTRKMVKINPEMVTPYGSERVHRIGRMQKIQKLPSEEVISTNYPVRFSDIDFNGHVSNTHYIGWMVDTLPFSFLKAHRAVGFSIKFADEVRYGDAVTSRATVLPAETGYDWSVHQILVQEQVSATAQIKWENLE</sequence>
<dbReference type="GO" id="GO:0000036">
    <property type="term" value="F:acyl carrier activity"/>
    <property type="evidence" value="ECO:0007669"/>
    <property type="project" value="TreeGrafter"/>
</dbReference>
<feature type="domain" description="Acyl-ACP thioesterase-like C-terminal" evidence="9">
    <location>
        <begin position="152"/>
        <end position="248"/>
    </location>
</feature>
<organism evidence="10 11">
    <name type="scientific">Fructilactobacillus florum DSM 22689 = JCM 16035</name>
    <dbReference type="NCBI Taxonomy" id="1423745"/>
    <lineage>
        <taxon>Bacteria</taxon>
        <taxon>Bacillati</taxon>
        <taxon>Bacillota</taxon>
        <taxon>Bacilli</taxon>
        <taxon>Lactobacillales</taxon>
        <taxon>Lactobacillaceae</taxon>
        <taxon>Fructilactobacillus</taxon>
    </lineage>
</organism>
<keyword evidence="7" id="KW-0275">Fatty acid biosynthesis</keyword>
<dbReference type="InterPro" id="IPR045023">
    <property type="entry name" value="FATA/B"/>
</dbReference>
<proteinExistence type="inferred from homology"/>
<dbReference type="PANTHER" id="PTHR31727">
    <property type="entry name" value="OLEOYL-ACYL CARRIER PROTEIN THIOESTERASE 1, CHLOROPLASTIC"/>
    <property type="match status" value="1"/>
</dbReference>